<feature type="compositionally biased region" description="Acidic residues" evidence="1">
    <location>
        <begin position="36"/>
        <end position="53"/>
    </location>
</feature>
<evidence type="ECO:0000256" key="1">
    <source>
        <dbReference type="SAM" id="MobiDB-lite"/>
    </source>
</evidence>
<dbReference type="Proteomes" id="UP001497444">
    <property type="component" value="Unassembled WGS sequence"/>
</dbReference>
<evidence type="ECO:0000313" key="3">
    <source>
        <dbReference type="Proteomes" id="UP001497444"/>
    </source>
</evidence>
<comment type="caution">
    <text evidence="2">The sequence shown here is derived from an EMBL/GenBank/DDBJ whole genome shotgun (WGS) entry which is preliminary data.</text>
</comment>
<accession>A0ABP0VIE4</accession>
<feature type="region of interest" description="Disordered" evidence="1">
    <location>
        <begin position="1"/>
        <end position="61"/>
    </location>
</feature>
<dbReference type="EMBL" id="CAXAQS010000927">
    <property type="protein sequence ID" value="CAK9253648.1"/>
    <property type="molecule type" value="Genomic_DNA"/>
</dbReference>
<reference evidence="2" key="1">
    <citation type="submission" date="2024-02" db="EMBL/GenBank/DDBJ databases">
        <authorList>
            <consortium name="ELIXIR-Norway"/>
            <consortium name="Elixir Norway"/>
        </authorList>
    </citation>
    <scope>NUCLEOTIDE SEQUENCE</scope>
</reference>
<organism evidence="2 3">
    <name type="scientific">Sphagnum jensenii</name>
    <dbReference type="NCBI Taxonomy" id="128206"/>
    <lineage>
        <taxon>Eukaryota</taxon>
        <taxon>Viridiplantae</taxon>
        <taxon>Streptophyta</taxon>
        <taxon>Embryophyta</taxon>
        <taxon>Bryophyta</taxon>
        <taxon>Sphagnophytina</taxon>
        <taxon>Sphagnopsida</taxon>
        <taxon>Sphagnales</taxon>
        <taxon>Sphagnaceae</taxon>
        <taxon>Sphagnum</taxon>
    </lineage>
</organism>
<evidence type="ECO:0000313" key="2">
    <source>
        <dbReference type="EMBL" id="CAK9253648.1"/>
    </source>
</evidence>
<gene>
    <name evidence="2" type="ORF">CSSPJE1EN1_LOCUS29026</name>
</gene>
<keyword evidence="3" id="KW-1185">Reference proteome</keyword>
<proteinExistence type="predicted"/>
<sequence>MVREVSTSWKDTHVDQKGDGVPNQDRNEGGAASVSDSDDESDDDDEDFGEEIQDIIGAQADVPEGGAELLCALTGEEIEWMGVRRKDRRLIQHNACCFGINHRKYVNDHQLFMLDVASEEDLSEESVPAQFLQKVELIANIHNNVLLNVGQAQK</sequence>
<name>A0ABP0VIE4_9BRYO</name>
<protein>
    <submittedName>
        <fullName evidence="2">Uncharacterized protein</fullName>
    </submittedName>
</protein>